<dbReference type="InterPro" id="IPR045077">
    <property type="entry name" value="L3_arc_euk"/>
</dbReference>
<dbReference type="GO" id="GO:0003735">
    <property type="term" value="F:structural constituent of ribosome"/>
    <property type="evidence" value="ECO:0007669"/>
    <property type="project" value="InterPro"/>
</dbReference>
<dbReference type="Gene3D" id="3.30.1430.10">
    <property type="match status" value="1"/>
</dbReference>
<dbReference type="PANTHER" id="PTHR11363:SF5">
    <property type="entry name" value="LARGE RIBOSOMAL SUBUNIT PROTEIN UL3"/>
    <property type="match status" value="1"/>
</dbReference>
<evidence type="ECO:0000256" key="1">
    <source>
        <dbReference type="ARBA" id="ARBA00006540"/>
    </source>
</evidence>
<accession>A0A3S5ADE7</accession>
<gene>
    <name evidence="4" type="ORF">PXEA_LOCUS7034</name>
</gene>
<proteinExistence type="inferred from homology"/>
<dbReference type="SUPFAM" id="SSF50447">
    <property type="entry name" value="Translation proteins"/>
    <property type="match status" value="1"/>
</dbReference>
<evidence type="ECO:0000256" key="2">
    <source>
        <dbReference type="ARBA" id="ARBA00022980"/>
    </source>
</evidence>
<dbReference type="AlphaFoldDB" id="A0A3S5ADE7"/>
<evidence type="ECO:0008006" key="6">
    <source>
        <dbReference type="Google" id="ProtNLM"/>
    </source>
</evidence>
<sequence length="186" mass="21253">MQTLLGFTAPSLSLACHSLMSHRKFSAPRHGSLGFTPKKRSQRHRGKCKAFPKDRRSQPCHLTAFLGYKAGMTHVVRDVDRQGSKVHKKEVVEPVTIIECPPLVIVGIVGYIRTPKGLRTFKTIWSEHLSDECLRRFYKDWCKSKKKAFTKSSKKWADDAGVAAINRDIRKMKKYCCVIRVITHTQ</sequence>
<comment type="similarity">
    <text evidence="1">Belongs to the universal ribosomal protein uL3 family.</text>
</comment>
<evidence type="ECO:0000256" key="3">
    <source>
        <dbReference type="ARBA" id="ARBA00023274"/>
    </source>
</evidence>
<evidence type="ECO:0000313" key="4">
    <source>
        <dbReference type="EMBL" id="VEL13594.1"/>
    </source>
</evidence>
<dbReference type="GO" id="GO:0006412">
    <property type="term" value="P:translation"/>
    <property type="evidence" value="ECO:0007669"/>
    <property type="project" value="InterPro"/>
</dbReference>
<dbReference type="Proteomes" id="UP000784294">
    <property type="component" value="Unassembled WGS sequence"/>
</dbReference>
<organism evidence="4 5">
    <name type="scientific">Protopolystoma xenopodis</name>
    <dbReference type="NCBI Taxonomy" id="117903"/>
    <lineage>
        <taxon>Eukaryota</taxon>
        <taxon>Metazoa</taxon>
        <taxon>Spiralia</taxon>
        <taxon>Lophotrochozoa</taxon>
        <taxon>Platyhelminthes</taxon>
        <taxon>Monogenea</taxon>
        <taxon>Polyopisthocotylea</taxon>
        <taxon>Polystomatidea</taxon>
        <taxon>Polystomatidae</taxon>
        <taxon>Protopolystoma</taxon>
    </lineage>
</organism>
<feature type="non-terminal residue" evidence="4">
    <location>
        <position position="1"/>
    </location>
</feature>
<keyword evidence="5" id="KW-1185">Reference proteome</keyword>
<reference evidence="4" key="1">
    <citation type="submission" date="2018-11" db="EMBL/GenBank/DDBJ databases">
        <authorList>
            <consortium name="Pathogen Informatics"/>
        </authorList>
    </citation>
    <scope>NUCLEOTIDE SEQUENCE</scope>
</reference>
<dbReference type="InterPro" id="IPR000597">
    <property type="entry name" value="Ribosomal_uL3"/>
</dbReference>
<protein>
    <recommendedName>
        <fullName evidence="6">Ribosomal protein L3</fullName>
    </recommendedName>
</protein>
<keyword evidence="3" id="KW-0687">Ribonucleoprotein</keyword>
<dbReference type="PANTHER" id="PTHR11363">
    <property type="entry name" value="60S RIBOSOMAL PROTEIN L3-RELATED"/>
    <property type="match status" value="1"/>
</dbReference>
<comment type="caution">
    <text evidence="4">The sequence shown here is derived from an EMBL/GenBank/DDBJ whole genome shotgun (WGS) entry which is preliminary data.</text>
</comment>
<dbReference type="InterPro" id="IPR009000">
    <property type="entry name" value="Transl_B-barrel_sf"/>
</dbReference>
<dbReference type="GO" id="GO:0022625">
    <property type="term" value="C:cytosolic large ribosomal subunit"/>
    <property type="evidence" value="ECO:0007669"/>
    <property type="project" value="TreeGrafter"/>
</dbReference>
<dbReference type="InterPro" id="IPR044892">
    <property type="entry name" value="Ribosomal_L3_dom_3_arc_sf"/>
</dbReference>
<dbReference type="FunFam" id="2.40.30.10:FF:000079">
    <property type="entry name" value="60S ribosomal protein L3"/>
    <property type="match status" value="1"/>
</dbReference>
<keyword evidence="2" id="KW-0689">Ribosomal protein</keyword>
<dbReference type="Pfam" id="PF00297">
    <property type="entry name" value="Ribosomal_L3"/>
    <property type="match status" value="1"/>
</dbReference>
<dbReference type="GO" id="GO:0003723">
    <property type="term" value="F:RNA binding"/>
    <property type="evidence" value="ECO:0007669"/>
    <property type="project" value="TreeGrafter"/>
</dbReference>
<dbReference type="EMBL" id="CAAALY010018273">
    <property type="protein sequence ID" value="VEL13594.1"/>
    <property type="molecule type" value="Genomic_DNA"/>
</dbReference>
<dbReference type="Gene3D" id="4.10.960.10">
    <property type="entry name" value="Ribosomal protein L3, domain 3"/>
    <property type="match status" value="1"/>
</dbReference>
<name>A0A3S5ADE7_9PLAT</name>
<dbReference type="OrthoDB" id="1611972at2759"/>
<evidence type="ECO:0000313" key="5">
    <source>
        <dbReference type="Proteomes" id="UP000784294"/>
    </source>
</evidence>